<dbReference type="SUPFAM" id="SSF82199">
    <property type="entry name" value="SET domain"/>
    <property type="match status" value="1"/>
</dbReference>
<dbReference type="EMBL" id="NCVQ01000002">
    <property type="protein sequence ID" value="PWZ45019.1"/>
    <property type="molecule type" value="Genomic_DNA"/>
</dbReference>
<comment type="caution">
    <text evidence="3">The sequence shown here is derived from an EMBL/GenBank/DDBJ whole genome shotgun (WGS) entry which is preliminary data.</text>
</comment>
<protein>
    <submittedName>
        <fullName evidence="3">Phosphopantothenate--cysteine ligase 2</fullName>
    </submittedName>
</protein>
<evidence type="ECO:0000256" key="1">
    <source>
        <dbReference type="ARBA" id="ARBA00005703"/>
    </source>
</evidence>
<dbReference type="Pfam" id="PF04127">
    <property type="entry name" value="DFP"/>
    <property type="match status" value="1"/>
</dbReference>
<dbReference type="CDD" id="cd10527">
    <property type="entry name" value="SET_LSMT"/>
    <property type="match status" value="1"/>
</dbReference>
<dbReference type="InterPro" id="IPR035929">
    <property type="entry name" value="CoaB-like_sf"/>
</dbReference>
<proteinExistence type="inferred from homology"/>
<organism evidence="3">
    <name type="scientific">Zea mays</name>
    <name type="common">Maize</name>
    <dbReference type="NCBI Taxonomy" id="4577"/>
    <lineage>
        <taxon>Eukaryota</taxon>
        <taxon>Viridiplantae</taxon>
        <taxon>Streptophyta</taxon>
        <taxon>Embryophyta</taxon>
        <taxon>Tracheophyta</taxon>
        <taxon>Spermatophyta</taxon>
        <taxon>Magnoliopsida</taxon>
        <taxon>Liliopsida</taxon>
        <taxon>Poales</taxon>
        <taxon>Poaceae</taxon>
        <taxon>PACMAD clade</taxon>
        <taxon>Panicoideae</taxon>
        <taxon>Andropogonodae</taxon>
        <taxon>Andropogoneae</taxon>
        <taxon>Tripsacinae</taxon>
        <taxon>Zea</taxon>
    </lineage>
</organism>
<keyword evidence="3" id="KW-0436">Ligase</keyword>
<dbReference type="InterPro" id="IPR050600">
    <property type="entry name" value="SETD3_SETD6_MTase"/>
</dbReference>
<dbReference type="Proteomes" id="UP000251960">
    <property type="component" value="Chromosome 10"/>
</dbReference>
<dbReference type="PANTHER" id="PTHR13271:SF103">
    <property type="entry name" value="N-METHYLTRANSFERASE DOMAIN AND SET DOMAIN CONTAINING PROTEIN-RELATED"/>
    <property type="match status" value="1"/>
</dbReference>
<accession>A0A3L6GAT9</accession>
<dbReference type="Gene3D" id="3.90.1410.10">
    <property type="entry name" value="set domain protein methyltransferase, domain 1"/>
    <property type="match status" value="1"/>
</dbReference>
<dbReference type="AlphaFoldDB" id="A0A3L6GAT9"/>
<sequence>MAMDPSVAARQSEEAAEAFFRAAPPLRDRDRLAASLADFLARHSAGNGSKQPYCRFLPEDSFLDLFELGEDSEIQVPQSHSSVVKAAISNYRKAIDECLLLKLPFTTIFEYLQLLQMVATSMNCLGHRGMFYLAAAVSDFYVPWESMAKHKIESAGGPLNMQLNQVPKMLFILRKNWAPAAFCVSFKLETDPNILLQKAEMALKKYGMNVVVANELANYKDVVVMVTSNGGRTTMILEKRNLSCEIQIPVACSAVDALKLLDHIIEAARVVYMDELELYFAGDDVGPFSARNELESLNLLLKTMKNLLLTSNTAAKEVLQILHDEIVVKLKSVGKSDDAWMVVQTQNHDAEDSLLKWGEHLEGLDFQGAGRGMIASESICVGDIALEIPESLIISDELLCQSEVFLALKDFNNITSETMLLLWSMRERYNLGSKFKPYFDTLPANFNTGLSFGIDALAALEGTLLFDEIIQARQHLRQQYDELFPLLCTNFPEIFRKDVCTWDDFLWACELWYSNSMMIVLSSGKLSTCLVPVAGLLNHSVSPHILNYGRVDEATKSLKFPLSRPCDAGEQCFLSYGKHPGSHLVTFYGFLPRGDNPYDVIPLDLDTSEDDEGIAAQPSATTSQTTHMVRGTWLSTSGGFPTYGLPQPLLTHLRAALGCEVDEPAAEADMKESDKVVLETILSIFSPMLEALLPEQDDPNRESASWDVKLASDYKDLQRKIVSSIVTSCTSALENL</sequence>
<dbReference type="GO" id="GO:0016874">
    <property type="term" value="F:ligase activity"/>
    <property type="evidence" value="ECO:0007669"/>
    <property type="project" value="UniProtKB-KW"/>
</dbReference>
<dbReference type="SUPFAM" id="SSF102645">
    <property type="entry name" value="CoaB-like"/>
    <property type="match status" value="1"/>
</dbReference>
<dbReference type="FunFam" id="3.90.1410.10:FF:000011">
    <property type="entry name" value="Transcription factor, E2F and DP-related"/>
    <property type="match status" value="1"/>
</dbReference>
<dbReference type="Gene3D" id="3.40.50.10300">
    <property type="entry name" value="CoaB-like"/>
    <property type="match status" value="1"/>
</dbReference>
<gene>
    <name evidence="3" type="primary">Os08g0176100</name>
    <name evidence="3" type="ORF">Zm00014a_021495</name>
</gene>
<dbReference type="PANTHER" id="PTHR13271">
    <property type="entry name" value="UNCHARACTERIZED PUTATIVE METHYLTRANSFERASE"/>
    <property type="match status" value="1"/>
</dbReference>
<dbReference type="InterPro" id="IPR007085">
    <property type="entry name" value="DNA/pantothenate-metab_flavo_C"/>
</dbReference>
<dbReference type="GO" id="GO:0015937">
    <property type="term" value="P:coenzyme A biosynthetic process"/>
    <property type="evidence" value="ECO:0007669"/>
    <property type="project" value="UniProtKB-ARBA"/>
</dbReference>
<name>A0A3L6GAT9_MAIZE</name>
<dbReference type="ExpressionAtlas" id="A0A3L6GAT9">
    <property type="expression patterns" value="baseline and differential"/>
</dbReference>
<comment type="similarity">
    <text evidence="1">Belongs to the PPC synthetase family.</text>
</comment>
<reference evidence="3" key="1">
    <citation type="journal article" date="2018" name="Nat. Genet.">
        <title>Extensive intraspecific gene order and gene structural variations between Mo17 and other maize genomes.</title>
        <authorList>
            <person name="Sun S."/>
            <person name="Zhou Y."/>
            <person name="Chen J."/>
            <person name="Shi J."/>
            <person name="Zhao H."/>
            <person name="Zhao H."/>
            <person name="Song W."/>
            <person name="Zhang M."/>
            <person name="Cui Y."/>
            <person name="Dong X."/>
            <person name="Liu H."/>
            <person name="Ma X."/>
            <person name="Jiao Y."/>
            <person name="Wang B."/>
            <person name="Wei X."/>
            <person name="Stein J.C."/>
            <person name="Glaubitz J.C."/>
            <person name="Lu F."/>
            <person name="Yu G."/>
            <person name="Liang C."/>
            <person name="Fengler K."/>
            <person name="Li B."/>
            <person name="Rafalski A."/>
            <person name="Schnable P.S."/>
            <person name="Ware D.H."/>
            <person name="Buckler E.S."/>
            <person name="Lai J."/>
        </authorList>
    </citation>
    <scope>NUCLEOTIDE SEQUENCE [LARGE SCALE GENOMIC DNA]</scope>
    <source>
        <tissue evidence="3">Seedling</tissue>
    </source>
</reference>
<evidence type="ECO:0000259" key="2">
    <source>
        <dbReference type="Pfam" id="PF04127"/>
    </source>
</evidence>
<feature type="domain" description="DNA/pantothenate metabolism flavoprotein C-terminal" evidence="2">
    <location>
        <begin position="116"/>
        <end position="221"/>
    </location>
</feature>
<evidence type="ECO:0000313" key="3">
    <source>
        <dbReference type="EMBL" id="PWZ45019.1"/>
    </source>
</evidence>
<dbReference type="InterPro" id="IPR046341">
    <property type="entry name" value="SET_dom_sf"/>
</dbReference>